<sequence>MLLTVIHVNAPSAAIDGTATMFAIGLRAQPVPVGEQALAQVAYGLNQGGTVHILTAPFCHITDYSLSFRAQRIGRYRATTLVMVATDSPILGMDMSAGSLAMPHTSRSWPVVQEILSQSHVAIEYFHILSSAWLFFTGLRRAIRSKAPERLLQIKQDLMNWKQLLDDLSDEEKRELEAQCPGELERVLERLDLDFNTTVNSTRLVIKTFRGDLLETTKRIREARIRALIQEGTASSTISTSPEGSDIEMRPVESHEPDVEAAADLEAEADAIRARLPPDRLGQGPIANAVANVEVVLATLFRYMRTT</sequence>
<dbReference type="EMBL" id="JANSHE010001602">
    <property type="protein sequence ID" value="KAJ3001908.1"/>
    <property type="molecule type" value="Genomic_DNA"/>
</dbReference>
<reference evidence="1" key="1">
    <citation type="submission" date="2022-08" db="EMBL/GenBank/DDBJ databases">
        <title>Genome Sequence of Pycnoporus sanguineus.</title>
        <authorList>
            <person name="Buettner E."/>
        </authorList>
    </citation>
    <scope>NUCLEOTIDE SEQUENCE</scope>
    <source>
        <strain evidence="1">CG-C14</strain>
    </source>
</reference>
<evidence type="ECO:0000313" key="2">
    <source>
        <dbReference type="Proteomes" id="UP001144978"/>
    </source>
</evidence>
<keyword evidence="2" id="KW-1185">Reference proteome</keyword>
<accession>A0ACC1PTL6</accession>
<protein>
    <submittedName>
        <fullName evidence="1">Uncharacterized protein</fullName>
    </submittedName>
</protein>
<gene>
    <name evidence="1" type="ORF">NUW54_g6144</name>
</gene>
<comment type="caution">
    <text evidence="1">The sequence shown here is derived from an EMBL/GenBank/DDBJ whole genome shotgun (WGS) entry which is preliminary data.</text>
</comment>
<organism evidence="1 2">
    <name type="scientific">Trametes sanguinea</name>
    <dbReference type="NCBI Taxonomy" id="158606"/>
    <lineage>
        <taxon>Eukaryota</taxon>
        <taxon>Fungi</taxon>
        <taxon>Dikarya</taxon>
        <taxon>Basidiomycota</taxon>
        <taxon>Agaricomycotina</taxon>
        <taxon>Agaricomycetes</taxon>
        <taxon>Polyporales</taxon>
        <taxon>Polyporaceae</taxon>
        <taxon>Trametes</taxon>
    </lineage>
</organism>
<proteinExistence type="predicted"/>
<name>A0ACC1PTL6_9APHY</name>
<dbReference type="Proteomes" id="UP001144978">
    <property type="component" value="Unassembled WGS sequence"/>
</dbReference>
<evidence type="ECO:0000313" key="1">
    <source>
        <dbReference type="EMBL" id="KAJ3001908.1"/>
    </source>
</evidence>